<evidence type="ECO:0000256" key="3">
    <source>
        <dbReference type="ARBA" id="ARBA00022989"/>
    </source>
</evidence>
<dbReference type="InterPro" id="IPR004776">
    <property type="entry name" value="Mem_transp_PIN-like"/>
</dbReference>
<evidence type="ECO:0000256" key="2">
    <source>
        <dbReference type="ARBA" id="ARBA00022692"/>
    </source>
</evidence>
<dbReference type="EMBL" id="JANVFU010000010">
    <property type="protein sequence ID" value="KAJ3742494.1"/>
    <property type="molecule type" value="Genomic_DNA"/>
</dbReference>
<feature type="transmembrane region" description="Helical" evidence="6">
    <location>
        <begin position="68"/>
        <end position="91"/>
    </location>
</feature>
<feature type="transmembrane region" description="Helical" evidence="6">
    <location>
        <begin position="420"/>
        <end position="447"/>
    </location>
</feature>
<dbReference type="GO" id="GO:0016020">
    <property type="term" value="C:membrane"/>
    <property type="evidence" value="ECO:0007669"/>
    <property type="project" value="UniProtKB-SubCell"/>
</dbReference>
<keyword evidence="4 6" id="KW-0472">Membrane</keyword>
<evidence type="ECO:0000256" key="6">
    <source>
        <dbReference type="SAM" id="Phobius"/>
    </source>
</evidence>
<feature type="transmembrane region" description="Helical" evidence="6">
    <location>
        <begin position="141"/>
        <end position="164"/>
    </location>
</feature>
<keyword evidence="3 6" id="KW-1133">Transmembrane helix</keyword>
<keyword evidence="2 6" id="KW-0812">Transmembrane</keyword>
<reference evidence="7 8" key="1">
    <citation type="journal article" date="2023" name="Proc. Natl. Acad. Sci. U.S.A.">
        <title>A global phylogenomic analysis of the shiitake genus Lentinula.</title>
        <authorList>
            <person name="Sierra-Patev S."/>
            <person name="Min B."/>
            <person name="Naranjo-Ortiz M."/>
            <person name="Looney B."/>
            <person name="Konkel Z."/>
            <person name="Slot J.C."/>
            <person name="Sakamoto Y."/>
            <person name="Steenwyk J.L."/>
            <person name="Rokas A."/>
            <person name="Carro J."/>
            <person name="Camarero S."/>
            <person name="Ferreira P."/>
            <person name="Molpeceres G."/>
            <person name="Ruiz-Duenas F.J."/>
            <person name="Serrano A."/>
            <person name="Henrissat B."/>
            <person name="Drula E."/>
            <person name="Hughes K.W."/>
            <person name="Mata J.L."/>
            <person name="Ishikawa N.K."/>
            <person name="Vargas-Isla R."/>
            <person name="Ushijima S."/>
            <person name="Smith C.A."/>
            <person name="Donoghue J."/>
            <person name="Ahrendt S."/>
            <person name="Andreopoulos W."/>
            <person name="He G."/>
            <person name="LaButti K."/>
            <person name="Lipzen A."/>
            <person name="Ng V."/>
            <person name="Riley R."/>
            <person name="Sandor L."/>
            <person name="Barry K."/>
            <person name="Martinez A.T."/>
            <person name="Xiao Y."/>
            <person name="Gibbons J.G."/>
            <person name="Terashima K."/>
            <person name="Grigoriev I.V."/>
            <person name="Hibbett D."/>
        </authorList>
    </citation>
    <scope>NUCLEOTIDE SEQUENCE [LARGE SCALE GENOMIC DNA]</scope>
    <source>
        <strain evidence="7 8">TFB7810</strain>
    </source>
</reference>
<comment type="caution">
    <text evidence="7">The sequence shown here is derived from an EMBL/GenBank/DDBJ whole genome shotgun (WGS) entry which is preliminary data.</text>
</comment>
<dbReference type="GO" id="GO:0055085">
    <property type="term" value="P:transmembrane transport"/>
    <property type="evidence" value="ECO:0007669"/>
    <property type="project" value="InterPro"/>
</dbReference>
<name>A0A9W8NWW0_9AGAR</name>
<comment type="subcellular location">
    <subcellularLocation>
        <location evidence="1">Membrane</location>
        <topology evidence="1">Multi-pass membrane protein</topology>
    </subcellularLocation>
</comment>
<dbReference type="Proteomes" id="UP001142393">
    <property type="component" value="Unassembled WGS sequence"/>
</dbReference>
<dbReference type="PANTHER" id="PTHR31274:SF1">
    <property type="entry name" value="AGL149CP"/>
    <property type="match status" value="1"/>
</dbReference>
<evidence type="ECO:0000256" key="1">
    <source>
        <dbReference type="ARBA" id="ARBA00004141"/>
    </source>
</evidence>
<dbReference type="AlphaFoldDB" id="A0A9W8NWW0"/>
<evidence type="ECO:0000313" key="8">
    <source>
        <dbReference type="Proteomes" id="UP001142393"/>
    </source>
</evidence>
<evidence type="ECO:0000313" key="7">
    <source>
        <dbReference type="EMBL" id="KAJ3742494.1"/>
    </source>
</evidence>
<feature type="region of interest" description="Disordered" evidence="5">
    <location>
        <begin position="211"/>
        <end position="251"/>
    </location>
</feature>
<feature type="transmembrane region" description="Helical" evidence="6">
    <location>
        <begin position="500"/>
        <end position="518"/>
    </location>
</feature>
<proteinExistence type="predicted"/>
<gene>
    <name evidence="7" type="ORF">DFH05DRAFT_217713</name>
</gene>
<feature type="transmembrane region" description="Helical" evidence="6">
    <location>
        <begin position="383"/>
        <end position="408"/>
    </location>
</feature>
<evidence type="ECO:0000256" key="4">
    <source>
        <dbReference type="ARBA" id="ARBA00023136"/>
    </source>
</evidence>
<accession>A0A9W8NWW0</accession>
<sequence>MVAAGTLIWISIRPLIRLVLCVSCGFAATKADLFPVVAARSLGQIILNVTLPSLMFSKMVPAFTQDNVGALGPLILVAIIYEMLGMAMAWITRTLFWVPHRFRYGILVAGGWANVGDIPTSVVMSITGAAPFGGSDQTLSVAYISAFILVYMITLFPMGGHYLVAKDFVGPDVEHDEVREQARERRKFILYGWPKALVNYARLGHFRRSDSFEEDSDPELQFPTIEPKKETETSTSSIRPRPPKHVSFGNGRIDRYYDATQDHDLDTTTAVPTDGIATPAASHFTSPAGTVTAHDFESEIREEHETEDTSGKVEKKVPTARQRRQRWIVSQLKTIVKSTLTPASLSMIISIPIALVPSLKGLFTATTNSHIPDAPDGEPPLAFILDFASFMGAASVPLGLICLGSALARLNIPRSEWTNLPVGAIFTLAILKTVISPVIGVLITIGLTTAGVISKEDKVLQFVCMFFSCLPTATTQVYLTQVYSGTGSAELMSPFLLPQYFLMFFSMTGLTAYAITYLF</sequence>
<dbReference type="PANTHER" id="PTHR31274">
    <property type="entry name" value="PROTEIN ECM3"/>
    <property type="match status" value="1"/>
</dbReference>
<dbReference type="InterPro" id="IPR040254">
    <property type="entry name" value="Ecm3-like"/>
</dbReference>
<evidence type="ECO:0000256" key="5">
    <source>
        <dbReference type="SAM" id="MobiDB-lite"/>
    </source>
</evidence>
<organism evidence="7 8">
    <name type="scientific">Lentinula detonsa</name>
    <dbReference type="NCBI Taxonomy" id="2804962"/>
    <lineage>
        <taxon>Eukaryota</taxon>
        <taxon>Fungi</taxon>
        <taxon>Dikarya</taxon>
        <taxon>Basidiomycota</taxon>
        <taxon>Agaricomycotina</taxon>
        <taxon>Agaricomycetes</taxon>
        <taxon>Agaricomycetidae</taxon>
        <taxon>Agaricales</taxon>
        <taxon>Marasmiineae</taxon>
        <taxon>Omphalotaceae</taxon>
        <taxon>Lentinula</taxon>
    </lineage>
</organism>
<protein>
    <submittedName>
        <fullName evidence="7">Auxin efflux carrier</fullName>
    </submittedName>
</protein>
<feature type="transmembrane region" description="Helical" evidence="6">
    <location>
        <begin position="343"/>
        <end position="363"/>
    </location>
</feature>
<keyword evidence="8" id="KW-1185">Reference proteome</keyword>
<dbReference type="Pfam" id="PF03547">
    <property type="entry name" value="Mem_trans"/>
    <property type="match status" value="1"/>
</dbReference>